<proteinExistence type="inferred from homology"/>
<evidence type="ECO:0000313" key="11">
    <source>
        <dbReference type="EMBL" id="DAB38532.1"/>
    </source>
</evidence>
<dbReference type="GO" id="GO:0032259">
    <property type="term" value="P:methylation"/>
    <property type="evidence" value="ECO:0007669"/>
    <property type="project" value="UniProtKB-KW"/>
</dbReference>
<dbReference type="InterPro" id="IPR014048">
    <property type="entry name" value="MethylDNA_cys_MeTrfase_DNA-bd"/>
</dbReference>
<evidence type="ECO:0000259" key="9">
    <source>
        <dbReference type="Pfam" id="PF01035"/>
    </source>
</evidence>
<dbReference type="GO" id="GO:0005737">
    <property type="term" value="C:cytoplasm"/>
    <property type="evidence" value="ECO:0007669"/>
    <property type="project" value="UniProtKB-SubCell"/>
</dbReference>
<comment type="catalytic activity">
    <reaction evidence="7 8">
        <text>a 6-O-methyl-2'-deoxyguanosine in DNA + L-cysteinyl-[protein] = S-methyl-L-cysteinyl-[protein] + a 2'-deoxyguanosine in DNA</text>
        <dbReference type="Rhea" id="RHEA:24000"/>
        <dbReference type="Rhea" id="RHEA-COMP:10131"/>
        <dbReference type="Rhea" id="RHEA-COMP:10132"/>
        <dbReference type="Rhea" id="RHEA-COMP:11367"/>
        <dbReference type="Rhea" id="RHEA-COMP:11368"/>
        <dbReference type="ChEBI" id="CHEBI:29950"/>
        <dbReference type="ChEBI" id="CHEBI:82612"/>
        <dbReference type="ChEBI" id="CHEBI:85445"/>
        <dbReference type="ChEBI" id="CHEBI:85448"/>
        <dbReference type="EC" id="2.1.1.63"/>
    </reaction>
</comment>
<feature type="domain" description="Methylguanine DNA methyltransferase ribonuclease-like" evidence="10">
    <location>
        <begin position="11"/>
        <end position="71"/>
    </location>
</feature>
<protein>
    <recommendedName>
        <fullName evidence="8">Methylated-DNA--protein-cysteine methyltransferase</fullName>
        <ecNumber evidence="8">2.1.1.63</ecNumber>
    </recommendedName>
    <alternativeName>
        <fullName evidence="8">6-O-methylguanine-DNA methyltransferase</fullName>
        <shortName evidence="8">MGMT</shortName>
    </alternativeName>
    <alternativeName>
        <fullName evidence="8">O-6-methylguanine-DNA-alkyltransferase</fullName>
    </alternativeName>
</protein>
<evidence type="ECO:0000256" key="3">
    <source>
        <dbReference type="ARBA" id="ARBA00022603"/>
    </source>
</evidence>
<dbReference type="SUPFAM" id="SSF46767">
    <property type="entry name" value="Methylated DNA-protein cysteine methyltransferase, C-terminal domain"/>
    <property type="match status" value="1"/>
</dbReference>
<comment type="miscellaneous">
    <text evidence="8">This enzyme catalyzes only one turnover and therefore is not strictly catalytic. According to one definition, an enzyme is a biocatalyst that acts repeatedly and over many reaction cycles.</text>
</comment>
<evidence type="ECO:0000256" key="6">
    <source>
        <dbReference type="ARBA" id="ARBA00023204"/>
    </source>
</evidence>
<accession>A0A2D3WB47</accession>
<evidence type="ECO:0000313" key="12">
    <source>
        <dbReference type="Proteomes" id="UP000228859"/>
    </source>
</evidence>
<comment type="subcellular location">
    <subcellularLocation>
        <location evidence="8">Cytoplasm</location>
    </subcellularLocation>
</comment>
<dbReference type="Pfam" id="PF02870">
    <property type="entry name" value="Methyltransf_1N"/>
    <property type="match status" value="1"/>
</dbReference>
<evidence type="ECO:0000256" key="2">
    <source>
        <dbReference type="ARBA" id="ARBA00022490"/>
    </source>
</evidence>
<dbReference type="FunFam" id="1.10.10.10:FF:000337">
    <property type="entry name" value="Methylated-DNA--protein-cysteine methyltransferase"/>
    <property type="match status" value="1"/>
</dbReference>
<gene>
    <name evidence="11" type="ORF">CFH83_05445</name>
</gene>
<dbReference type="PROSITE" id="PS00374">
    <property type="entry name" value="MGMT"/>
    <property type="match status" value="1"/>
</dbReference>
<dbReference type="PANTHER" id="PTHR10815:SF5">
    <property type="entry name" value="METHYLATED-DNA--PROTEIN-CYSTEINE METHYLTRANSFERASE"/>
    <property type="match status" value="1"/>
</dbReference>
<dbReference type="RefSeq" id="WP_294895630.1">
    <property type="nucleotide sequence ID" value="NZ_DLUI01000076.1"/>
</dbReference>
<evidence type="ECO:0000259" key="10">
    <source>
        <dbReference type="Pfam" id="PF02870"/>
    </source>
</evidence>
<dbReference type="EC" id="2.1.1.63" evidence="8"/>
<keyword evidence="2 8" id="KW-0963">Cytoplasm</keyword>
<sequence>MQPETIYDTYTIDTPIGTMIATADENGIASLDFTDKTPQIIISKYPLLLQLEKELHEYFAGKRKVFTLPLNPHGTPFQKQVWETLQTIPYGETISYAQEAEIFGNPKAVRAVANANGRNPIAILIPCHRVIASGGGLGGYSGGIEKKEFLLALEKQEKE</sequence>
<dbReference type="HAMAP" id="MF_00772">
    <property type="entry name" value="OGT"/>
    <property type="match status" value="1"/>
</dbReference>
<dbReference type="InterPro" id="IPR023546">
    <property type="entry name" value="MGMT"/>
</dbReference>
<evidence type="ECO:0000256" key="1">
    <source>
        <dbReference type="ARBA" id="ARBA00001286"/>
    </source>
</evidence>
<dbReference type="Proteomes" id="UP000228859">
    <property type="component" value="Unassembled WGS sequence"/>
</dbReference>
<dbReference type="CDD" id="cd06445">
    <property type="entry name" value="ATase"/>
    <property type="match status" value="1"/>
</dbReference>
<dbReference type="PANTHER" id="PTHR10815">
    <property type="entry name" value="METHYLATED-DNA--PROTEIN-CYSTEINE METHYLTRANSFERASE"/>
    <property type="match status" value="1"/>
</dbReference>
<dbReference type="GO" id="GO:0006307">
    <property type="term" value="P:DNA alkylation repair"/>
    <property type="evidence" value="ECO:0007669"/>
    <property type="project" value="UniProtKB-UniRule"/>
</dbReference>
<feature type="active site" description="Nucleophile; methyl group acceptor" evidence="8">
    <location>
        <position position="127"/>
    </location>
</feature>
<evidence type="ECO:0000256" key="5">
    <source>
        <dbReference type="ARBA" id="ARBA00022763"/>
    </source>
</evidence>
<dbReference type="NCBIfam" id="TIGR00589">
    <property type="entry name" value="ogt"/>
    <property type="match status" value="1"/>
</dbReference>
<dbReference type="AlphaFoldDB" id="A0A2D3WB47"/>
<keyword evidence="6 8" id="KW-0234">DNA repair</keyword>
<comment type="function">
    <text evidence="8">Involved in the cellular defense against the biological effects of O6-methylguanine (O6-MeG) and O4-methylthymine (O4-MeT) in DNA. Repairs the methylated nucleobase in DNA by stoichiometrically transferring the methyl group to a cysteine residue in the enzyme. This is a suicide reaction: the enzyme is irreversibly inactivated.</text>
</comment>
<name>A0A2D3WB47_9BACT</name>
<dbReference type="InterPro" id="IPR001497">
    <property type="entry name" value="MethylDNA_cys_MeTrfase_AS"/>
</dbReference>
<comment type="catalytic activity">
    <reaction evidence="1 8">
        <text>a 4-O-methyl-thymidine in DNA + L-cysteinyl-[protein] = a thymidine in DNA + S-methyl-L-cysteinyl-[protein]</text>
        <dbReference type="Rhea" id="RHEA:53428"/>
        <dbReference type="Rhea" id="RHEA-COMP:10131"/>
        <dbReference type="Rhea" id="RHEA-COMP:10132"/>
        <dbReference type="Rhea" id="RHEA-COMP:13555"/>
        <dbReference type="Rhea" id="RHEA-COMP:13556"/>
        <dbReference type="ChEBI" id="CHEBI:29950"/>
        <dbReference type="ChEBI" id="CHEBI:82612"/>
        <dbReference type="ChEBI" id="CHEBI:137386"/>
        <dbReference type="ChEBI" id="CHEBI:137387"/>
        <dbReference type="EC" id="2.1.1.63"/>
    </reaction>
</comment>
<dbReference type="GO" id="GO:0003908">
    <property type="term" value="F:methylated-DNA-[protein]-cysteine S-methyltransferase activity"/>
    <property type="evidence" value="ECO:0007669"/>
    <property type="project" value="UniProtKB-UniRule"/>
</dbReference>
<dbReference type="Pfam" id="PF01035">
    <property type="entry name" value="DNA_binding_1"/>
    <property type="match status" value="1"/>
</dbReference>
<keyword evidence="4 8" id="KW-0808">Transferase</keyword>
<dbReference type="SUPFAM" id="SSF53155">
    <property type="entry name" value="Methylated DNA-protein cysteine methyltransferase domain"/>
    <property type="match status" value="1"/>
</dbReference>
<dbReference type="Gene3D" id="1.10.10.10">
    <property type="entry name" value="Winged helix-like DNA-binding domain superfamily/Winged helix DNA-binding domain"/>
    <property type="match status" value="1"/>
</dbReference>
<keyword evidence="3 8" id="KW-0489">Methyltransferase</keyword>
<feature type="domain" description="Methylated-DNA-[protein]-cysteine S-methyltransferase DNA binding" evidence="9">
    <location>
        <begin position="76"/>
        <end position="155"/>
    </location>
</feature>
<dbReference type="InterPro" id="IPR036217">
    <property type="entry name" value="MethylDNA_cys_MeTrfase_DNAb"/>
</dbReference>
<evidence type="ECO:0000256" key="8">
    <source>
        <dbReference type="HAMAP-Rule" id="MF_00772"/>
    </source>
</evidence>
<comment type="caution">
    <text evidence="11">The sequence shown here is derived from an EMBL/GenBank/DDBJ whole genome shotgun (WGS) entry which is preliminary data.</text>
</comment>
<dbReference type="InterPro" id="IPR008332">
    <property type="entry name" value="MethylG_MeTrfase_N"/>
</dbReference>
<dbReference type="InterPro" id="IPR036388">
    <property type="entry name" value="WH-like_DNA-bd_sf"/>
</dbReference>
<keyword evidence="5 8" id="KW-0227">DNA damage</keyword>
<organism evidence="11 12">
    <name type="scientific">Sulfuricurvum kujiense</name>
    <dbReference type="NCBI Taxonomy" id="148813"/>
    <lineage>
        <taxon>Bacteria</taxon>
        <taxon>Pseudomonadati</taxon>
        <taxon>Campylobacterota</taxon>
        <taxon>Epsilonproteobacteria</taxon>
        <taxon>Campylobacterales</taxon>
        <taxon>Sulfurimonadaceae</taxon>
        <taxon>Sulfuricurvum</taxon>
    </lineage>
</organism>
<dbReference type="EMBL" id="DLUI01000076">
    <property type="protein sequence ID" value="DAB38532.1"/>
    <property type="molecule type" value="Genomic_DNA"/>
</dbReference>
<reference evidence="11 12" key="1">
    <citation type="journal article" date="2017" name="Front. Microbiol.">
        <title>Comparative Genomic Analysis of the Class Epsilonproteobacteria and Proposed Reclassification to Epsilonbacteraeota (phyl. nov.).</title>
        <authorList>
            <person name="Waite D.W."/>
            <person name="Vanwonterghem I."/>
            <person name="Rinke C."/>
            <person name="Parks D.H."/>
            <person name="Zhang Y."/>
            <person name="Takai K."/>
            <person name="Sievert S.M."/>
            <person name="Simon J."/>
            <person name="Campbell B.J."/>
            <person name="Hanson T.E."/>
            <person name="Woyke T."/>
            <person name="Klotz M.G."/>
            <person name="Hugenholtz P."/>
        </authorList>
    </citation>
    <scope>NUCLEOTIDE SEQUENCE [LARGE SCALE GENOMIC DNA]</scope>
    <source>
        <strain evidence="11">UBA12443</strain>
    </source>
</reference>
<comment type="similarity">
    <text evidence="8">Belongs to the MGMT family.</text>
</comment>
<evidence type="ECO:0000256" key="7">
    <source>
        <dbReference type="ARBA" id="ARBA00049348"/>
    </source>
</evidence>
<evidence type="ECO:0000256" key="4">
    <source>
        <dbReference type="ARBA" id="ARBA00022679"/>
    </source>
</evidence>
<dbReference type="InterPro" id="IPR036631">
    <property type="entry name" value="MGMT_N_sf"/>
</dbReference>
<dbReference type="Gene3D" id="3.30.160.70">
    <property type="entry name" value="Methylated DNA-protein cysteine methyltransferase domain"/>
    <property type="match status" value="1"/>
</dbReference>